<proteinExistence type="predicted"/>
<comment type="caution">
    <text evidence="4">The sequence shown here is derived from an EMBL/GenBank/DDBJ whole genome shotgun (WGS) entry which is preliminary data.</text>
</comment>
<dbReference type="OrthoDB" id="337038at2759"/>
<protein>
    <recommendedName>
        <fullName evidence="3">SCP domain-containing protein</fullName>
    </recommendedName>
</protein>
<sequence length="332" mass="34432">MRVTPALVLALGALTVDARRSRRACAAKAQSYSVGASAAAAQTTASLTSVAVPESTDRTDVDWSSPVGSVAASATETATDVSVEQATTVASSADAQATDAQATDVSADESTTVASAVDAQTTDVSSEDSASVVAYEAAAEATDATTEASTQAASATTTASASSATPTLPVPDADYIFTESSTAEDIAGSSALSSYILSYYNQWRAEFGSGEVVWNTTLAQKASDLMGACKWDHASSNNDNNLAAGPVYHWTVNSMLDMWANEYTAWDFANPDAGTLSHFTMMVWKETTQIGCGWSYDVCSEGSEKEFYLSCSHWTPGNYVGEAAANVGSFIG</sequence>
<feature type="region of interest" description="Disordered" evidence="1">
    <location>
        <begin position="142"/>
        <end position="165"/>
    </location>
</feature>
<dbReference type="GeneID" id="39587664"/>
<keyword evidence="2" id="KW-0732">Signal</keyword>
<dbReference type="STRING" id="105984.A0A427XF72"/>
<evidence type="ECO:0000259" key="3">
    <source>
        <dbReference type="SMART" id="SM00198"/>
    </source>
</evidence>
<dbReference type="InterPro" id="IPR035940">
    <property type="entry name" value="CAP_sf"/>
</dbReference>
<gene>
    <name evidence="4" type="ORF">EHS24_003121</name>
</gene>
<dbReference type="RefSeq" id="XP_028472708.1">
    <property type="nucleotide sequence ID" value="XM_028618820.1"/>
</dbReference>
<dbReference type="SUPFAM" id="SSF55797">
    <property type="entry name" value="PR-1-like"/>
    <property type="match status" value="1"/>
</dbReference>
<organism evidence="4 5">
    <name type="scientific">Apiotrichum porosum</name>
    <dbReference type="NCBI Taxonomy" id="105984"/>
    <lineage>
        <taxon>Eukaryota</taxon>
        <taxon>Fungi</taxon>
        <taxon>Dikarya</taxon>
        <taxon>Basidiomycota</taxon>
        <taxon>Agaricomycotina</taxon>
        <taxon>Tremellomycetes</taxon>
        <taxon>Trichosporonales</taxon>
        <taxon>Trichosporonaceae</taxon>
        <taxon>Apiotrichum</taxon>
    </lineage>
</organism>
<dbReference type="Pfam" id="PF00188">
    <property type="entry name" value="CAP"/>
    <property type="match status" value="1"/>
</dbReference>
<feature type="domain" description="SCP" evidence="3">
    <location>
        <begin position="190"/>
        <end position="321"/>
    </location>
</feature>
<dbReference type="EMBL" id="RSCE01000015">
    <property type="protein sequence ID" value="RSH77561.1"/>
    <property type="molecule type" value="Genomic_DNA"/>
</dbReference>
<dbReference type="SMART" id="SM00198">
    <property type="entry name" value="SCP"/>
    <property type="match status" value="1"/>
</dbReference>
<dbReference type="AlphaFoldDB" id="A0A427XF72"/>
<feature type="chain" id="PRO_5019147703" description="SCP domain-containing protein" evidence="2">
    <location>
        <begin position="19"/>
        <end position="332"/>
    </location>
</feature>
<dbReference type="Proteomes" id="UP000279236">
    <property type="component" value="Unassembled WGS sequence"/>
</dbReference>
<dbReference type="InterPro" id="IPR001283">
    <property type="entry name" value="CRISP-related"/>
</dbReference>
<evidence type="ECO:0000256" key="2">
    <source>
        <dbReference type="SAM" id="SignalP"/>
    </source>
</evidence>
<dbReference type="Gene3D" id="3.40.33.10">
    <property type="entry name" value="CAP"/>
    <property type="match status" value="1"/>
</dbReference>
<evidence type="ECO:0000313" key="5">
    <source>
        <dbReference type="Proteomes" id="UP000279236"/>
    </source>
</evidence>
<evidence type="ECO:0000256" key="1">
    <source>
        <dbReference type="SAM" id="MobiDB-lite"/>
    </source>
</evidence>
<name>A0A427XF72_9TREE</name>
<reference evidence="4 5" key="1">
    <citation type="submission" date="2018-11" db="EMBL/GenBank/DDBJ databases">
        <title>Genome sequence of Apiotrichum porosum DSM 27194.</title>
        <authorList>
            <person name="Aliyu H."/>
            <person name="Gorte O."/>
            <person name="Ochsenreither K."/>
        </authorList>
    </citation>
    <scope>NUCLEOTIDE SEQUENCE [LARGE SCALE GENOMIC DNA]</scope>
    <source>
        <strain evidence="4 5">DSM 27194</strain>
    </source>
</reference>
<dbReference type="PRINTS" id="PR00837">
    <property type="entry name" value="V5TPXLIKE"/>
</dbReference>
<dbReference type="InterPro" id="IPR014044">
    <property type="entry name" value="CAP_dom"/>
</dbReference>
<feature type="signal peptide" evidence="2">
    <location>
        <begin position="1"/>
        <end position="18"/>
    </location>
</feature>
<evidence type="ECO:0000313" key="4">
    <source>
        <dbReference type="EMBL" id="RSH77561.1"/>
    </source>
</evidence>
<dbReference type="PANTHER" id="PTHR10334">
    <property type="entry name" value="CYSTEINE-RICH SECRETORY PROTEIN-RELATED"/>
    <property type="match status" value="1"/>
</dbReference>
<keyword evidence="5" id="KW-1185">Reference proteome</keyword>
<accession>A0A427XF72</accession>